<dbReference type="EMBL" id="CP044205">
    <property type="protein sequence ID" value="QFY44823.1"/>
    <property type="molecule type" value="Genomic_DNA"/>
</dbReference>
<evidence type="ECO:0000313" key="2">
    <source>
        <dbReference type="EMBL" id="QFY44823.1"/>
    </source>
</evidence>
<dbReference type="GO" id="GO:0005506">
    <property type="term" value="F:iron ion binding"/>
    <property type="evidence" value="ECO:0007669"/>
    <property type="project" value="TreeGrafter"/>
</dbReference>
<dbReference type="Proteomes" id="UP000325755">
    <property type="component" value="Chromosome"/>
</dbReference>
<keyword evidence="3" id="KW-1185">Reference proteome</keyword>
<proteinExistence type="inferred from homology"/>
<organism evidence="2 3">
    <name type="scientific">Candidatus Methylospira mobilis</name>
    <dbReference type="NCBI Taxonomy" id="1808979"/>
    <lineage>
        <taxon>Bacteria</taxon>
        <taxon>Pseudomonadati</taxon>
        <taxon>Pseudomonadota</taxon>
        <taxon>Gammaproteobacteria</taxon>
        <taxon>Methylococcales</taxon>
        <taxon>Methylococcaceae</taxon>
        <taxon>Candidatus Methylospira</taxon>
    </lineage>
</organism>
<evidence type="ECO:0000313" key="3">
    <source>
        <dbReference type="Proteomes" id="UP000325755"/>
    </source>
</evidence>
<protein>
    <submittedName>
        <fullName evidence="2">HypC/HybG/HupF family hydrogenase formation chaperone</fullName>
    </submittedName>
</protein>
<comment type="similarity">
    <text evidence="1">Belongs to the HupF/HypC family.</text>
</comment>
<dbReference type="Pfam" id="PF01455">
    <property type="entry name" value="HupF_HypC"/>
    <property type="match status" value="1"/>
</dbReference>
<dbReference type="RefSeq" id="WP_153250788.1">
    <property type="nucleotide sequence ID" value="NZ_CP044205.1"/>
</dbReference>
<dbReference type="GO" id="GO:1902670">
    <property type="term" value="F:carbon dioxide binding"/>
    <property type="evidence" value="ECO:0007669"/>
    <property type="project" value="TreeGrafter"/>
</dbReference>
<gene>
    <name evidence="2" type="ORF">F6R98_21120</name>
</gene>
<sequence>MCIGLAMQVIEAGEFQALCQGLGEARMIDTRLVGRQTAGNWLLVFLDAAREELEPERALQIQAAVAGLHRIMHGEADVDRWFPDLAGREPQLPDFLKPAS</sequence>
<dbReference type="GO" id="GO:0051604">
    <property type="term" value="P:protein maturation"/>
    <property type="evidence" value="ECO:0007669"/>
    <property type="project" value="TreeGrafter"/>
</dbReference>
<dbReference type="AlphaFoldDB" id="A0A5Q0BLW3"/>
<dbReference type="PANTHER" id="PTHR35177">
    <property type="entry name" value="HYDROGENASE MATURATION FACTOR HYBG"/>
    <property type="match status" value="1"/>
</dbReference>
<evidence type="ECO:0000256" key="1">
    <source>
        <dbReference type="ARBA" id="ARBA00006018"/>
    </source>
</evidence>
<name>A0A5Q0BLW3_9GAMM</name>
<dbReference type="SUPFAM" id="SSF159127">
    <property type="entry name" value="HupF/HypC-like"/>
    <property type="match status" value="1"/>
</dbReference>
<dbReference type="PANTHER" id="PTHR35177:SF1">
    <property type="entry name" value="HYDROGENASE MATURATION FACTOR HYPC"/>
    <property type="match status" value="1"/>
</dbReference>
<dbReference type="Gene3D" id="2.30.30.140">
    <property type="match status" value="1"/>
</dbReference>
<reference evidence="2 3" key="1">
    <citation type="submission" date="2019-09" db="EMBL/GenBank/DDBJ databases">
        <title>Ecophysiology of the spiral-shaped methanotroph Methylospira mobilis as revealed by the complete genome sequence.</title>
        <authorList>
            <person name="Oshkin I.Y."/>
            <person name="Dedysh S.N."/>
            <person name="Miroshnikov K."/>
            <person name="Danilova O.V."/>
            <person name="Hakobyan A."/>
            <person name="Liesack W."/>
        </authorList>
    </citation>
    <scope>NUCLEOTIDE SEQUENCE [LARGE SCALE GENOMIC DNA]</scope>
    <source>
        <strain evidence="2 3">Shm1</strain>
    </source>
</reference>
<accession>A0A5Q0BLW3</accession>
<dbReference type="OrthoDB" id="9806017at2"/>
<dbReference type="NCBIfam" id="TIGR00074">
    <property type="entry name" value="hypC_hupF"/>
    <property type="match status" value="1"/>
</dbReference>
<dbReference type="PRINTS" id="PR00445">
    <property type="entry name" value="HUPFHYPC"/>
</dbReference>
<dbReference type="KEGG" id="mmob:F6R98_21120"/>
<dbReference type="InterPro" id="IPR001109">
    <property type="entry name" value="Hydrogenase_HupF/HypC"/>
</dbReference>
<dbReference type="InParanoid" id="A0A5Q0BLW3"/>